<sequence length="231" mass="27168">MKNQPLRPWIKGNESITPNNFFSNALPNLEFGAYILLDIAVELYKANTVDTGYLKKSWGQHHEYIEQVCLLTGISKENGYDLDREEKWWVLQEIGEPPFGCYNIYFITIYNEKEEKLVYIGKTDSRKSRFSNGHLAALKLHNPIYNGYNKRVYFGTVMFLSDDKEYVPLEFISPYSRAERYLSEMEAYLIERLNPELNKKKEPLHLLENMSGVMIQNFSEESVFMKDFLVR</sequence>
<protein>
    <submittedName>
        <fullName evidence="1">GIY-YIG nuclease family protein</fullName>
    </submittedName>
</protein>
<comment type="caution">
    <text evidence="1">The sequence shown here is derived from an EMBL/GenBank/DDBJ whole genome shotgun (WGS) entry which is preliminary data.</text>
</comment>
<evidence type="ECO:0000313" key="2">
    <source>
        <dbReference type="Proteomes" id="UP000821846"/>
    </source>
</evidence>
<name>A0ABX2H0U8_9FIRM</name>
<keyword evidence="2" id="KW-1185">Reference proteome</keyword>
<evidence type="ECO:0000313" key="1">
    <source>
        <dbReference type="EMBL" id="NSG31495.1"/>
    </source>
</evidence>
<organism evidence="1 2">
    <name type="scientific">Faecalicatena fissicatena</name>
    <dbReference type="NCBI Taxonomy" id="290055"/>
    <lineage>
        <taxon>Bacteria</taxon>
        <taxon>Bacillati</taxon>
        <taxon>Bacillota</taxon>
        <taxon>Clostridia</taxon>
        <taxon>Lachnospirales</taxon>
        <taxon>Lachnospiraceae</taxon>
        <taxon>Faecalicatena</taxon>
    </lineage>
</organism>
<gene>
    <name evidence="1" type="ORF">HFM93_14855</name>
</gene>
<dbReference type="RefSeq" id="WP_173867122.1">
    <property type="nucleotide sequence ID" value="NZ_JAAWUU010000104.1"/>
</dbReference>
<reference evidence="1 2" key="1">
    <citation type="journal article" date="2020" name="Cell Host Microbe">
        <title>Functional and Genomic Variation between Human-Derived Isolates of Lachnospiraceae Reveals Inter- and Intra-Species Diversity.</title>
        <authorList>
            <person name="Sorbara M.T."/>
            <person name="Littmann E.R."/>
            <person name="Fontana E."/>
            <person name="Moody T.U."/>
            <person name="Kohout C.E."/>
            <person name="Gjonbalaj M."/>
            <person name="Eaton V."/>
            <person name="Seok R."/>
            <person name="Leiner I.M."/>
            <person name="Pamer E.G."/>
        </authorList>
    </citation>
    <scope>NUCLEOTIDE SEQUENCE [LARGE SCALE GENOMIC DNA]</scope>
    <source>
        <strain evidence="1 2">MSK.14.16</strain>
    </source>
</reference>
<dbReference type="EMBL" id="JAAWUZ010000098">
    <property type="protein sequence ID" value="NSG31495.1"/>
    <property type="molecule type" value="Genomic_DNA"/>
</dbReference>
<accession>A0ABX2H0U8</accession>
<dbReference type="Proteomes" id="UP000821846">
    <property type="component" value="Unassembled WGS sequence"/>
</dbReference>
<proteinExistence type="predicted"/>